<gene>
    <name evidence="2" type="ORF">SCHPADRAFT_891325</name>
</gene>
<feature type="region of interest" description="Disordered" evidence="1">
    <location>
        <begin position="639"/>
        <end position="689"/>
    </location>
</feature>
<organism evidence="2 3">
    <name type="scientific">Schizopora paradoxa</name>
    <dbReference type="NCBI Taxonomy" id="27342"/>
    <lineage>
        <taxon>Eukaryota</taxon>
        <taxon>Fungi</taxon>
        <taxon>Dikarya</taxon>
        <taxon>Basidiomycota</taxon>
        <taxon>Agaricomycotina</taxon>
        <taxon>Agaricomycetes</taxon>
        <taxon>Hymenochaetales</taxon>
        <taxon>Schizoporaceae</taxon>
        <taxon>Schizopora</taxon>
    </lineage>
</organism>
<reference evidence="2 3" key="1">
    <citation type="submission" date="2015-04" db="EMBL/GenBank/DDBJ databases">
        <title>Complete genome sequence of Schizopora paradoxa KUC8140, a cosmopolitan wood degrader in East Asia.</title>
        <authorList>
            <consortium name="DOE Joint Genome Institute"/>
            <person name="Min B."/>
            <person name="Park H."/>
            <person name="Jang Y."/>
            <person name="Kim J.-J."/>
            <person name="Kim K.H."/>
            <person name="Pangilinan J."/>
            <person name="Lipzen A."/>
            <person name="Riley R."/>
            <person name="Grigoriev I.V."/>
            <person name="Spatafora J.W."/>
            <person name="Choi I.-G."/>
        </authorList>
    </citation>
    <scope>NUCLEOTIDE SEQUENCE [LARGE SCALE GENOMIC DNA]</scope>
    <source>
        <strain evidence="2 3">KUC8140</strain>
    </source>
</reference>
<protein>
    <recommendedName>
        <fullName evidence="4">EF-hand domain-containing protein</fullName>
    </recommendedName>
</protein>
<feature type="compositionally biased region" description="Basic and acidic residues" evidence="1">
    <location>
        <begin position="673"/>
        <end position="689"/>
    </location>
</feature>
<evidence type="ECO:0000313" key="2">
    <source>
        <dbReference type="EMBL" id="KLO11793.1"/>
    </source>
</evidence>
<evidence type="ECO:0000313" key="3">
    <source>
        <dbReference type="Proteomes" id="UP000053477"/>
    </source>
</evidence>
<feature type="compositionally biased region" description="Acidic residues" evidence="1">
    <location>
        <begin position="649"/>
        <end position="658"/>
    </location>
</feature>
<keyword evidence="3" id="KW-1185">Reference proteome</keyword>
<feature type="compositionally biased region" description="Basic and acidic residues" evidence="1">
    <location>
        <begin position="639"/>
        <end position="648"/>
    </location>
</feature>
<dbReference type="InParanoid" id="A0A0H2RQN7"/>
<dbReference type="OrthoDB" id="3222020at2759"/>
<dbReference type="AlphaFoldDB" id="A0A0H2RQN7"/>
<dbReference type="Proteomes" id="UP000053477">
    <property type="component" value="Unassembled WGS sequence"/>
</dbReference>
<evidence type="ECO:0008006" key="4">
    <source>
        <dbReference type="Google" id="ProtNLM"/>
    </source>
</evidence>
<dbReference type="EMBL" id="KQ085992">
    <property type="protein sequence ID" value="KLO11793.1"/>
    <property type="molecule type" value="Genomic_DNA"/>
</dbReference>
<evidence type="ECO:0000256" key="1">
    <source>
        <dbReference type="SAM" id="MobiDB-lite"/>
    </source>
</evidence>
<sequence>MASDPAQTEVTDGDELFKKASRSIADAETFMSKAKPGIERAKASKENRNKVVAKASEVVNALLEPASKVADLLKFVGTFYPPCGAAGSILQGIVDVETGRRENDVRIGVLYVEFSTSLVQLGSLKPGFQHITALQGPLDTLLSTVKSLMEEFGQFCESFYEGKKFKNRLKHFINIKPNSEKLDDYHGRLTSFKGDLTLLLTQQAVLITSSNKTSLLNIEDKIDQMYSYYAELKDEREAIAEDFIARNGGENAVLKNDGLIETLAQQLELQLSSSVIRAVKEGFDESIKQSFEPFQLKLQFAIEHRIETSTDTIIREIQNGPYELIEDPDMKAIWKGIAPKESNLKRRQFIDAMVYYFNTQWKQFKLESKANRDDYWVRSIISKVYYQPAIGDAIDDGNEFILCWVTYVSLSTPDASGYISVEEINEFMQLKPSGWTTPQWVAYWAYGWDADNLHYQEQINKSYKQLEGLGEKSGSKKEKIREYLADTQEDIQRIANSLFTLDGLDTTADTQMKKLQEEWRSLECSKIRRRLKKVHFKIEYDSMAAVCGSDRIEATLLPLLSHVLARHIHVMSEEEVKVEDIEEAKNTMRNILDVVTYRIIKLRHIWRRQRKDVDVQIRYYVNGLFQDYYKAHLKEFETDSEEGDKFSDWDSEDEWNSSEDDKANVRGSLEAPTEARDSAEPERRSKGSS</sequence>
<name>A0A0H2RQN7_9AGAM</name>
<dbReference type="STRING" id="27342.A0A0H2RQN7"/>
<proteinExistence type="predicted"/>
<accession>A0A0H2RQN7</accession>